<accession>A0ABS6J634</accession>
<keyword evidence="3" id="KW-1185">Reference proteome</keyword>
<dbReference type="RefSeq" id="WP_161763343.1">
    <property type="nucleotide sequence ID" value="NZ_JAAATX020000011.1"/>
</dbReference>
<sequence length="188" mass="20794">MPRPRFPRALLRRFRRDRSGTLLVESIIILPVMVLGMTGFFTFWDAFRTQNEVQKASYAISDMLSREMIPATPAFLDGLERILEYITDTDADLRFSSIRRISDGPTGATGLQVLWSYSPGNSVGALTPDGLGAVVAELPMMAVGSNVVLVEVTVPYAPLTDILPVTRLEETVAMRPRFLPTLCLNTNC</sequence>
<evidence type="ECO:0000256" key="1">
    <source>
        <dbReference type="SAM" id="Phobius"/>
    </source>
</evidence>
<protein>
    <submittedName>
        <fullName evidence="2">Pilus assembly protein</fullName>
    </submittedName>
</protein>
<dbReference type="Proteomes" id="UP000731907">
    <property type="component" value="Unassembled WGS sequence"/>
</dbReference>
<evidence type="ECO:0000313" key="3">
    <source>
        <dbReference type="Proteomes" id="UP000731907"/>
    </source>
</evidence>
<gene>
    <name evidence="2" type="ORF">GU927_015290</name>
</gene>
<evidence type="ECO:0000313" key="2">
    <source>
        <dbReference type="EMBL" id="MBU9699214.1"/>
    </source>
</evidence>
<organism evidence="2 3">
    <name type="scientific">Paragemmobacter amnigenus</name>
    <dbReference type="NCBI Taxonomy" id="2852097"/>
    <lineage>
        <taxon>Bacteria</taxon>
        <taxon>Pseudomonadati</taxon>
        <taxon>Pseudomonadota</taxon>
        <taxon>Alphaproteobacteria</taxon>
        <taxon>Rhodobacterales</taxon>
        <taxon>Paracoccaceae</taxon>
        <taxon>Paragemmobacter</taxon>
    </lineage>
</organism>
<comment type="caution">
    <text evidence="2">The sequence shown here is derived from an EMBL/GenBank/DDBJ whole genome shotgun (WGS) entry which is preliminary data.</text>
</comment>
<keyword evidence="1" id="KW-0472">Membrane</keyword>
<keyword evidence="1" id="KW-0812">Transmembrane</keyword>
<reference evidence="2 3" key="1">
    <citation type="submission" date="2021-06" db="EMBL/GenBank/DDBJ databases">
        <title>Rhodobacteraceae bacterium strain HSP-20.</title>
        <authorList>
            <person name="Chen W.-M."/>
        </authorList>
    </citation>
    <scope>NUCLEOTIDE SEQUENCE [LARGE SCALE GENOMIC DNA]</scope>
    <source>
        <strain evidence="2 3">HSP-20</strain>
    </source>
</reference>
<keyword evidence="1" id="KW-1133">Transmembrane helix</keyword>
<dbReference type="EMBL" id="JAAATX020000011">
    <property type="protein sequence ID" value="MBU9699214.1"/>
    <property type="molecule type" value="Genomic_DNA"/>
</dbReference>
<feature type="transmembrane region" description="Helical" evidence="1">
    <location>
        <begin position="21"/>
        <end position="44"/>
    </location>
</feature>
<name>A0ABS6J634_9RHOB</name>
<proteinExistence type="predicted"/>